<evidence type="ECO:0000313" key="2">
    <source>
        <dbReference type="Proteomes" id="UP001329915"/>
    </source>
</evidence>
<gene>
    <name evidence="1" type="ORF">MFMK1_000828</name>
</gene>
<dbReference type="EMBL" id="CP121694">
    <property type="protein sequence ID" value="WRO21037.1"/>
    <property type="molecule type" value="Genomic_DNA"/>
</dbReference>
<reference evidence="1 2" key="1">
    <citation type="submission" date="2023-04" db="EMBL/GenBank/DDBJ databases">
        <authorList>
            <person name="Hsu D."/>
        </authorList>
    </citation>
    <scope>NUCLEOTIDE SEQUENCE [LARGE SCALE GENOMIC DNA]</scope>
    <source>
        <strain evidence="1 2">MK1</strain>
    </source>
</reference>
<dbReference type="Proteomes" id="UP001329915">
    <property type="component" value="Chromosome"/>
</dbReference>
<organism evidence="1 2">
    <name type="scientific">Metallumcola ferriviriculae</name>
    <dbReference type="NCBI Taxonomy" id="3039180"/>
    <lineage>
        <taxon>Bacteria</taxon>
        <taxon>Bacillati</taxon>
        <taxon>Bacillota</taxon>
        <taxon>Clostridia</taxon>
        <taxon>Neomoorellales</taxon>
        <taxon>Desulfitibacteraceae</taxon>
        <taxon>Metallumcola</taxon>
    </lineage>
</organism>
<dbReference type="AlphaFoldDB" id="A0AAU0ULE9"/>
<evidence type="ECO:0000313" key="1">
    <source>
        <dbReference type="EMBL" id="WRO21037.1"/>
    </source>
</evidence>
<dbReference type="NCBIfam" id="NF047593">
    <property type="entry name" value="IS66_ISAeme5_TnpA"/>
    <property type="match status" value="1"/>
</dbReference>
<proteinExistence type="predicted"/>
<keyword evidence="2" id="KW-1185">Reference proteome</keyword>
<protein>
    <submittedName>
        <fullName evidence="1">Transposase</fullName>
    </submittedName>
</protein>
<name>A0AAU0ULE9_9FIRM</name>
<sequence length="104" mass="11971">MTRAELRKLWEERVSAFKASGQSANAWCRDHDLKPNQLHYWRKKLEPKEAAETLSSKWLPLEISDKSYEENNLFITVGQATVEVKPGFDPALLLEVVRTLKALC</sequence>
<dbReference type="KEGG" id="dbc:MFMK1_000828"/>
<accession>A0AAU0ULE9</accession>
<dbReference type="RefSeq" id="WP_366923903.1">
    <property type="nucleotide sequence ID" value="NZ_CP121694.1"/>
</dbReference>